<protein>
    <submittedName>
        <fullName evidence="1">Uncharacterized protein</fullName>
    </submittedName>
</protein>
<gene>
    <name evidence="1" type="ORF">GCM10010844_41710</name>
</gene>
<proteinExistence type="predicted"/>
<accession>A0ABQ2FR56</accession>
<reference evidence="2" key="1">
    <citation type="journal article" date="2019" name="Int. J. Syst. Evol. Microbiol.">
        <title>The Global Catalogue of Microorganisms (GCM) 10K type strain sequencing project: providing services to taxonomists for standard genome sequencing and annotation.</title>
        <authorList>
            <consortium name="The Broad Institute Genomics Platform"/>
            <consortium name="The Broad Institute Genome Sequencing Center for Infectious Disease"/>
            <person name="Wu L."/>
            <person name="Ma J."/>
        </authorList>
    </citation>
    <scope>NUCLEOTIDE SEQUENCE [LARGE SCALE GENOMIC DNA]</scope>
    <source>
        <strain evidence="2">JCM 19173</strain>
    </source>
</reference>
<sequence length="496" mass="56077">MRPLEDELRDVFTQSWRPEDEEAVSWKDDITAYAPLNVPLQGHVIRQLAGRELQVLPLLRQDKDEVWTYTQSRWLVYVLGQFDGGVLALQRLASDEGGPYCNGRDEDAAHLLAARNDRQHFPFFRSLVLNRRISSTVQKIALQALVNANDTDSIKALQTLSWWSDDIPLARVRLGDMTALRPLIQSRTSDKAHQAIAALEERLGGLTPLLNELISVNPEALQEPNADPMEQLAHLALHDPMVEVQAWAIRQLATRARQRFSGLVPALLQHRAWQTLTALSDVLASIQPPPAEELNAILKARERPRSMRLWAALTLLRANLQPDLSDLEDVRIALPPEVPQDARDAIVHYWVRVREGVEAGTDVRWLIEGYTFGWDWPDVTEEHEAVVAAIQREGLTTTAPVEAGVWHQQGSGNYVILEVEGQPVWISEIARFVWTSHPQAATWAALRPRLEQALAPIGWKVLSEEAAGVVFPGLNVYYFARRTSQPLRNLLFYWQD</sequence>
<dbReference type="EMBL" id="BMPE01000027">
    <property type="protein sequence ID" value="GGL18525.1"/>
    <property type="molecule type" value="Genomic_DNA"/>
</dbReference>
<dbReference type="RefSeq" id="WP_189070912.1">
    <property type="nucleotide sequence ID" value="NZ_BMPE01000027.1"/>
</dbReference>
<dbReference type="Proteomes" id="UP000604341">
    <property type="component" value="Unassembled WGS sequence"/>
</dbReference>
<keyword evidence="2" id="KW-1185">Reference proteome</keyword>
<evidence type="ECO:0000313" key="1">
    <source>
        <dbReference type="EMBL" id="GGL18525.1"/>
    </source>
</evidence>
<name>A0ABQ2FR56_9DEIO</name>
<organism evidence="1 2">
    <name type="scientific">Deinococcus radiotolerans</name>
    <dbReference type="NCBI Taxonomy" id="1309407"/>
    <lineage>
        <taxon>Bacteria</taxon>
        <taxon>Thermotogati</taxon>
        <taxon>Deinococcota</taxon>
        <taxon>Deinococci</taxon>
        <taxon>Deinococcales</taxon>
        <taxon>Deinococcaceae</taxon>
        <taxon>Deinococcus</taxon>
    </lineage>
</organism>
<evidence type="ECO:0000313" key="2">
    <source>
        <dbReference type="Proteomes" id="UP000604341"/>
    </source>
</evidence>
<comment type="caution">
    <text evidence="1">The sequence shown here is derived from an EMBL/GenBank/DDBJ whole genome shotgun (WGS) entry which is preliminary data.</text>
</comment>